<dbReference type="Gene3D" id="3.30.1450.10">
    <property type="match status" value="1"/>
</dbReference>
<organism evidence="4 5">
    <name type="scientific">Roseicyclus mahoneyensis</name>
    <dbReference type="NCBI Taxonomy" id="164332"/>
    <lineage>
        <taxon>Bacteria</taxon>
        <taxon>Pseudomonadati</taxon>
        <taxon>Pseudomonadota</taxon>
        <taxon>Alphaproteobacteria</taxon>
        <taxon>Rhodobacterales</taxon>
        <taxon>Roseobacteraceae</taxon>
        <taxon>Roseicyclus</taxon>
    </lineage>
</organism>
<keyword evidence="2" id="KW-0472">Membrane</keyword>
<evidence type="ECO:0000313" key="5">
    <source>
        <dbReference type="Proteomes" id="UP000245708"/>
    </source>
</evidence>
<name>A0A316GTB7_9RHOB</name>
<evidence type="ECO:0000256" key="1">
    <source>
        <dbReference type="ARBA" id="ARBA00022729"/>
    </source>
</evidence>
<keyword evidence="1" id="KW-0732">Signal</keyword>
<protein>
    <submittedName>
        <fullName evidence="4">Beta-barrel assembly machine subunit BamE</fullName>
    </submittedName>
</protein>
<dbReference type="Pfam" id="PF04355">
    <property type="entry name" value="BamE"/>
    <property type="match status" value="1"/>
</dbReference>
<dbReference type="AlphaFoldDB" id="A0A316GTB7"/>
<evidence type="ECO:0000259" key="3">
    <source>
        <dbReference type="Pfam" id="PF04355"/>
    </source>
</evidence>
<evidence type="ECO:0000256" key="2">
    <source>
        <dbReference type="ARBA" id="ARBA00023136"/>
    </source>
</evidence>
<evidence type="ECO:0000313" key="4">
    <source>
        <dbReference type="EMBL" id="PWK62836.1"/>
    </source>
</evidence>
<dbReference type="PROSITE" id="PS51257">
    <property type="entry name" value="PROKAR_LIPOPROTEIN"/>
    <property type="match status" value="1"/>
</dbReference>
<dbReference type="Proteomes" id="UP000245708">
    <property type="component" value="Unassembled WGS sequence"/>
</dbReference>
<keyword evidence="5" id="KW-1185">Reference proteome</keyword>
<proteinExistence type="predicted"/>
<dbReference type="GO" id="GO:0019867">
    <property type="term" value="C:outer membrane"/>
    <property type="evidence" value="ECO:0007669"/>
    <property type="project" value="InterPro"/>
</dbReference>
<dbReference type="OrthoDB" id="7203955at2"/>
<reference evidence="4 5" key="1">
    <citation type="submission" date="2018-05" db="EMBL/GenBank/DDBJ databases">
        <title>Genomic Encyclopedia of Type Strains, Phase IV (KMG-IV): sequencing the most valuable type-strain genomes for metagenomic binning, comparative biology and taxonomic classification.</title>
        <authorList>
            <person name="Goeker M."/>
        </authorList>
    </citation>
    <scope>NUCLEOTIDE SEQUENCE [LARGE SCALE GENOMIC DNA]</scope>
    <source>
        <strain evidence="4 5">DSM 16097</strain>
    </source>
</reference>
<gene>
    <name evidence="4" type="ORF">C7455_101873</name>
</gene>
<accession>A0A316GTB7</accession>
<comment type="caution">
    <text evidence="4">The sequence shown here is derived from an EMBL/GenBank/DDBJ whole genome shotgun (WGS) entry which is preliminary data.</text>
</comment>
<dbReference type="InterPro" id="IPR007450">
    <property type="entry name" value="BamE_dom"/>
</dbReference>
<feature type="domain" description="Outer membrane protein assembly factor BamE" evidence="3">
    <location>
        <begin position="33"/>
        <end position="106"/>
    </location>
</feature>
<dbReference type="EMBL" id="QGGW01000001">
    <property type="protein sequence ID" value="PWK62836.1"/>
    <property type="molecule type" value="Genomic_DNA"/>
</dbReference>
<sequence length="153" mass="16537">MHKSKRGFRTGLMGLFLVLGLAACSETFINHGFVPPPEDLAAVSIGDSRETVAAAIGTPGAAGVMRDEAWFYAAYRVRNFAYRAPEVIERQILAVSFDGGGRVTNIEEFGLEDGQIVQLSRRVTTSSVREISFLQQILSNFGRINVGDALGGN</sequence>
<dbReference type="InterPro" id="IPR037873">
    <property type="entry name" value="BamE-like"/>
</dbReference>